<dbReference type="GO" id="GO:0005509">
    <property type="term" value="F:calcium ion binding"/>
    <property type="evidence" value="ECO:0007669"/>
    <property type="project" value="InterPro"/>
</dbReference>
<dbReference type="OMA" id="NTMKFEN"/>
<sequence>MKIIVVFTLCFVIILAAILVLPLHPLFESIPEKYYYSSQSNYLKYKNSNNLTLLGLTNSNSKIGSQSFGIQLIKKQDGTYSITEPFDLIEVTSPINKNISFHELINFGNKTYGIDANTGMIFEMHQKTYVDGHLYYNTLIPRQILPANETDEELPMNIRLGFVKDSVMHVIAKNYIIAALDNEFRVRWSDWNKVFKKATSSLKCSSIEFGSVLYSRENYTFSFIPFDCCVSGATSGFGCNQIVVTDVEYNELYKVTVPLTPNQRVEAAKFVPYHENEIILLVSDQNQPNLSQLMIYSLNKKILLPLTTINVGAAVSVFEII</sequence>
<dbReference type="VEuPathDB" id="AmoebaDB:EHI8A_106550"/>
<organism evidence="1 2">
    <name type="scientific">Entamoeba histolytica</name>
    <dbReference type="NCBI Taxonomy" id="5759"/>
    <lineage>
        <taxon>Eukaryota</taxon>
        <taxon>Amoebozoa</taxon>
        <taxon>Evosea</taxon>
        <taxon>Archamoebae</taxon>
        <taxon>Mastigamoebida</taxon>
        <taxon>Entamoebidae</taxon>
        <taxon>Entamoeba</taxon>
    </lineage>
</organism>
<dbReference type="EMBL" id="BDEQ01000001">
    <property type="protein sequence ID" value="GAT91998.1"/>
    <property type="molecule type" value="Genomic_DNA"/>
</dbReference>
<proteinExistence type="predicted"/>
<evidence type="ECO:0000313" key="1">
    <source>
        <dbReference type="EMBL" id="GAT91998.1"/>
    </source>
</evidence>
<dbReference type="VEuPathDB" id="AmoebaDB:KM1_035350"/>
<evidence type="ECO:0008006" key="3">
    <source>
        <dbReference type="Google" id="ProtNLM"/>
    </source>
</evidence>
<dbReference type="SUPFAM" id="SSF101887">
    <property type="entry name" value="Apyrase"/>
    <property type="match status" value="1"/>
</dbReference>
<dbReference type="GO" id="GO:0017110">
    <property type="term" value="F:nucleoside diphosphate phosphatase activity"/>
    <property type="evidence" value="ECO:0007669"/>
    <property type="project" value="InterPro"/>
</dbReference>
<dbReference type="VEuPathDB" id="AmoebaDB:EHI7A_015820"/>
<dbReference type="InterPro" id="IPR009283">
    <property type="entry name" value="Apyrase"/>
</dbReference>
<comment type="caution">
    <text evidence="1">The sequence shown here is derived from an EMBL/GenBank/DDBJ whole genome shotgun (WGS) entry which is preliminary data.</text>
</comment>
<protein>
    <recommendedName>
        <fullName evidence="3">Apyrase</fullName>
    </recommendedName>
</protein>
<dbReference type="VEuPathDB" id="AmoebaDB:EHI_050690"/>
<dbReference type="Proteomes" id="UP000078387">
    <property type="component" value="Unassembled WGS sequence"/>
</dbReference>
<dbReference type="Pfam" id="PF06079">
    <property type="entry name" value="Apyrase"/>
    <property type="match status" value="1"/>
</dbReference>
<reference evidence="1 2" key="1">
    <citation type="submission" date="2016-05" db="EMBL/GenBank/DDBJ databases">
        <title>First whole genome sequencing of Entamoeba histolytica HM1:IMSS-clone-6.</title>
        <authorList>
            <person name="Mukherjee Avik.K."/>
            <person name="Izumyama S."/>
            <person name="Nakada-Tsukui K."/>
            <person name="Nozaki T."/>
        </authorList>
    </citation>
    <scope>NUCLEOTIDE SEQUENCE [LARGE SCALE GENOMIC DNA]</scope>
    <source>
        <strain evidence="1 2">HM1:IMSS clone 6</strain>
    </source>
</reference>
<dbReference type="AlphaFoldDB" id="A0A5K1TVY2"/>
<dbReference type="InterPro" id="IPR036258">
    <property type="entry name" value="Apyrase_sf"/>
</dbReference>
<dbReference type="Gene3D" id="2.120.10.100">
    <property type="entry name" value="Apyrase"/>
    <property type="match status" value="1"/>
</dbReference>
<accession>A0A5K1TVY2</accession>
<evidence type="ECO:0000313" key="2">
    <source>
        <dbReference type="Proteomes" id="UP000078387"/>
    </source>
</evidence>
<gene>
    <name evidence="1" type="ORF">CL6EHI_050690</name>
</gene>
<name>A0A5K1TVY2_ENTHI</name>